<feature type="domain" description="Ferritin-like diiron" evidence="8">
    <location>
        <begin position="1"/>
        <end position="145"/>
    </location>
</feature>
<evidence type="ECO:0000256" key="1">
    <source>
        <dbReference type="ARBA" id="ARBA00008093"/>
    </source>
</evidence>
<dbReference type="GO" id="GO:0020037">
    <property type="term" value="F:heme binding"/>
    <property type="evidence" value="ECO:0007669"/>
    <property type="project" value="TreeGrafter"/>
</dbReference>
<feature type="binding site" evidence="7">
    <location>
        <position position="94"/>
    </location>
    <ligand>
        <name>Fe cation</name>
        <dbReference type="ChEBI" id="CHEBI:24875"/>
        <label>2</label>
    </ligand>
</feature>
<feature type="binding site" evidence="7">
    <location>
        <position position="18"/>
    </location>
    <ligand>
        <name>Fe cation</name>
        <dbReference type="ChEBI" id="CHEBI:24875"/>
        <label>1</label>
    </ligand>
</feature>
<feature type="binding site" evidence="7">
    <location>
        <position position="51"/>
    </location>
    <ligand>
        <name>Fe cation</name>
        <dbReference type="ChEBI" id="CHEBI:24875"/>
        <label>2</label>
    </ligand>
</feature>
<dbReference type="EC" id="1.16.3.1" evidence="6"/>
<keyword evidence="3" id="KW-0349">Heme</keyword>
<feature type="binding site" evidence="7">
    <location>
        <position position="127"/>
    </location>
    <ligand>
        <name>Fe cation</name>
        <dbReference type="ChEBI" id="CHEBI:24875"/>
        <label>1</label>
    </ligand>
</feature>
<evidence type="ECO:0000256" key="7">
    <source>
        <dbReference type="PIRSR" id="PIRSR002560-1"/>
    </source>
</evidence>
<dbReference type="SUPFAM" id="SSF47240">
    <property type="entry name" value="Ferritin-like"/>
    <property type="match status" value="1"/>
</dbReference>
<comment type="catalytic activity">
    <reaction evidence="6">
        <text>4 Fe(2+) + O2 + 4 H(+) = 4 Fe(3+) + 2 H2O</text>
        <dbReference type="Rhea" id="RHEA:11148"/>
        <dbReference type="ChEBI" id="CHEBI:15377"/>
        <dbReference type="ChEBI" id="CHEBI:15378"/>
        <dbReference type="ChEBI" id="CHEBI:15379"/>
        <dbReference type="ChEBI" id="CHEBI:29033"/>
        <dbReference type="ChEBI" id="CHEBI:29034"/>
        <dbReference type="EC" id="1.16.3.1"/>
    </reaction>
</comment>
<evidence type="ECO:0000256" key="5">
    <source>
        <dbReference type="ARBA" id="ARBA00023004"/>
    </source>
</evidence>
<evidence type="ECO:0000313" key="10">
    <source>
        <dbReference type="Proteomes" id="UP000007993"/>
    </source>
</evidence>
<dbReference type="GO" id="GO:0006879">
    <property type="term" value="P:intracellular iron ion homeostasis"/>
    <property type="evidence" value="ECO:0007669"/>
    <property type="project" value="UniProtKB-KW"/>
</dbReference>
<comment type="similarity">
    <text evidence="1 6">Belongs to the bacterioferritin family.</text>
</comment>
<dbReference type="PRINTS" id="PR00601">
    <property type="entry name" value="BACFERRITIN"/>
</dbReference>
<proteinExistence type="inferred from homology"/>
<dbReference type="InterPro" id="IPR009078">
    <property type="entry name" value="Ferritin-like_SF"/>
</dbReference>
<feature type="binding site" evidence="7">
    <location>
        <position position="50"/>
    </location>
    <ligand>
        <name>Fe cation</name>
        <dbReference type="ChEBI" id="CHEBI:24875"/>
        <label>3</label>
    </ligand>
</feature>
<comment type="caution">
    <text evidence="9">The sequence shown here is derived from an EMBL/GenBank/DDBJ whole genome shotgun (WGS) entry which is preliminary data.</text>
</comment>
<organism evidence="9 10">
    <name type="scientific">Rhodopirellula baltica SH28</name>
    <dbReference type="NCBI Taxonomy" id="993517"/>
    <lineage>
        <taxon>Bacteria</taxon>
        <taxon>Pseudomonadati</taxon>
        <taxon>Planctomycetota</taxon>
        <taxon>Planctomycetia</taxon>
        <taxon>Pirellulales</taxon>
        <taxon>Pirellulaceae</taxon>
        <taxon>Rhodopirellula</taxon>
    </lineage>
</organism>
<dbReference type="PROSITE" id="PS50905">
    <property type="entry name" value="FERRITIN_LIKE"/>
    <property type="match status" value="1"/>
</dbReference>
<gene>
    <name evidence="9" type="ORF">RBSH_00263</name>
</gene>
<dbReference type="PIRSF" id="PIRSF002560">
    <property type="entry name" value="Bacterioferritin"/>
    <property type="match status" value="1"/>
</dbReference>
<protein>
    <recommendedName>
        <fullName evidence="6">Bacterioferritin</fullName>
        <ecNumber evidence="6">1.16.3.1</ecNumber>
    </recommendedName>
</protein>
<keyword evidence="5 6" id="KW-0408">Iron</keyword>
<dbReference type="PANTHER" id="PTHR30295">
    <property type="entry name" value="BACTERIOFERRITIN"/>
    <property type="match status" value="1"/>
</dbReference>
<dbReference type="Gene3D" id="1.20.1260.10">
    <property type="match status" value="1"/>
</dbReference>
<evidence type="ECO:0000256" key="4">
    <source>
        <dbReference type="ARBA" id="ARBA00022723"/>
    </source>
</evidence>
<feature type="binding site" evidence="7">
    <location>
        <position position="51"/>
    </location>
    <ligand>
        <name>Fe cation</name>
        <dbReference type="ChEBI" id="CHEBI:24875"/>
        <label>1</label>
    </ligand>
</feature>
<dbReference type="InterPro" id="IPR008331">
    <property type="entry name" value="Ferritin_DPS_dom"/>
</dbReference>
<evidence type="ECO:0000259" key="8">
    <source>
        <dbReference type="PROSITE" id="PS50905"/>
    </source>
</evidence>
<dbReference type="InterPro" id="IPR009040">
    <property type="entry name" value="Ferritin-like_diiron"/>
</dbReference>
<dbReference type="PANTHER" id="PTHR30295:SF0">
    <property type="entry name" value="BACTERIOFERRITIN"/>
    <property type="match status" value="1"/>
</dbReference>
<sequence length="160" mass="18231">MMSKTQTIENLQKALAMELTATHQYQLHACVLDDWGMGLLASKMREELQEELGHSEDFLNRILFLKGNPNLTMQKTPVQAKSLKEMFESDLADEKEAIDFYTTASIQASEDRDIGTRQLFERIAVDEEGHAGWLELQLDLLERMGEPAYIAKHMPANSDE</sequence>
<accession>K5DND1</accession>
<evidence type="ECO:0000256" key="2">
    <source>
        <dbReference type="ARBA" id="ARBA00022434"/>
    </source>
</evidence>
<dbReference type="GO" id="GO:0005829">
    <property type="term" value="C:cytosol"/>
    <property type="evidence" value="ECO:0007669"/>
    <property type="project" value="TreeGrafter"/>
</dbReference>
<evidence type="ECO:0000256" key="6">
    <source>
        <dbReference type="PIRNR" id="PIRNR002560"/>
    </source>
</evidence>
<name>K5DND1_RHOBT</name>
<keyword evidence="2 6" id="KW-0409">Iron storage</keyword>
<dbReference type="CDD" id="cd00907">
    <property type="entry name" value="Bacterioferritin"/>
    <property type="match status" value="1"/>
</dbReference>
<feature type="binding site" evidence="7">
    <location>
        <position position="127"/>
    </location>
    <ligand>
        <name>Fe cation</name>
        <dbReference type="ChEBI" id="CHEBI:24875"/>
        <label>2</label>
    </ligand>
</feature>
<dbReference type="PATRIC" id="fig|993517.3.peg.286"/>
<dbReference type="InterPro" id="IPR012347">
    <property type="entry name" value="Ferritin-like"/>
</dbReference>
<comment type="function">
    <text evidence="6">Iron-storage protein, whose ferroxidase center binds Fe(2+), oxidizes it using dioxygen to Fe(3+), and participates in the subsequent Fe(3+) oxide mineral core formation within the central cavity of the BFR protein shell.</text>
</comment>
<dbReference type="Pfam" id="PF00210">
    <property type="entry name" value="Ferritin"/>
    <property type="match status" value="1"/>
</dbReference>
<dbReference type="EMBL" id="AMCW01000008">
    <property type="protein sequence ID" value="EKK04394.1"/>
    <property type="molecule type" value="Genomic_DNA"/>
</dbReference>
<evidence type="ECO:0000313" key="9">
    <source>
        <dbReference type="EMBL" id="EKK04394.1"/>
    </source>
</evidence>
<dbReference type="GO" id="GO:0006826">
    <property type="term" value="P:iron ion transport"/>
    <property type="evidence" value="ECO:0007669"/>
    <property type="project" value="InterPro"/>
</dbReference>
<dbReference type="Proteomes" id="UP000007993">
    <property type="component" value="Unassembled WGS sequence"/>
</dbReference>
<keyword evidence="4 6" id="KW-0479">Metal-binding</keyword>
<dbReference type="AlphaFoldDB" id="K5DND1"/>
<feature type="binding site" evidence="7">
    <location>
        <position position="130"/>
    </location>
    <ligand>
        <name>Fe cation</name>
        <dbReference type="ChEBI" id="CHEBI:24875"/>
        <label>2</label>
    </ligand>
</feature>
<feature type="binding site" evidence="7">
    <location>
        <position position="54"/>
    </location>
    <ligand>
        <name>Fe cation</name>
        <dbReference type="ChEBI" id="CHEBI:24875"/>
        <label>1</label>
    </ligand>
</feature>
<dbReference type="InterPro" id="IPR002024">
    <property type="entry name" value="Bacterioferritin"/>
</dbReference>
<dbReference type="GO" id="GO:0008199">
    <property type="term" value="F:ferric iron binding"/>
    <property type="evidence" value="ECO:0007669"/>
    <property type="project" value="InterPro"/>
</dbReference>
<evidence type="ECO:0000256" key="3">
    <source>
        <dbReference type="ARBA" id="ARBA00022617"/>
    </source>
</evidence>
<reference evidence="9 10" key="1">
    <citation type="journal article" date="2013" name="Mar. Genomics">
        <title>Expression of sulfatases in Rhodopirellula baltica and the diversity of sulfatases in the genus Rhodopirellula.</title>
        <authorList>
            <person name="Wegner C.E."/>
            <person name="Richter-Heitmann T."/>
            <person name="Klindworth A."/>
            <person name="Klockow C."/>
            <person name="Richter M."/>
            <person name="Achstetter T."/>
            <person name="Glockner F.O."/>
            <person name="Harder J."/>
        </authorList>
    </citation>
    <scope>NUCLEOTIDE SEQUENCE [LARGE SCALE GENOMIC DNA]</scope>
    <source>
        <strain evidence="9 10">SH28</strain>
    </source>
</reference>
<dbReference type="GO" id="GO:0004322">
    <property type="term" value="F:ferroxidase activity"/>
    <property type="evidence" value="ECO:0007669"/>
    <property type="project" value="UniProtKB-EC"/>
</dbReference>